<dbReference type="Pfam" id="PF01076">
    <property type="entry name" value="Mob_Pre"/>
    <property type="match status" value="1"/>
</dbReference>
<reference evidence="4 6" key="2">
    <citation type="journal article" date="2020" name="Cell Host Microbe">
        <title>Functional and Genomic Variation between Human-Derived Isolates of Lachnospiraceae Reveals Inter- and Intra-Species Diversity.</title>
        <authorList>
            <person name="Sorbara M.T."/>
            <person name="Littmann E.R."/>
            <person name="Fontana E."/>
            <person name="Moody T.U."/>
            <person name="Kohout C.E."/>
            <person name="Gjonbalaj M."/>
            <person name="Eaton V."/>
            <person name="Seok R."/>
            <person name="Leiner I.M."/>
            <person name="Pamer E.G."/>
        </authorList>
    </citation>
    <scope>NUCLEOTIDE SEQUENCE [LARGE SCALE GENOMIC DNA]</scope>
    <source>
        <strain evidence="4 6">MSK.20.11</strain>
    </source>
</reference>
<evidence type="ECO:0008006" key="7">
    <source>
        <dbReference type="Google" id="ProtNLM"/>
    </source>
</evidence>
<dbReference type="Proteomes" id="UP000477156">
    <property type="component" value="Unassembled WGS sequence"/>
</dbReference>
<dbReference type="EMBL" id="JAAIPF010000036">
    <property type="protein sequence ID" value="NSF74874.1"/>
    <property type="molecule type" value="Genomic_DNA"/>
</dbReference>
<dbReference type="Gene3D" id="3.30.930.30">
    <property type="match status" value="1"/>
</dbReference>
<dbReference type="GO" id="GO:0003677">
    <property type="term" value="F:DNA binding"/>
    <property type="evidence" value="ECO:0007669"/>
    <property type="project" value="InterPro"/>
</dbReference>
<reference evidence="3 5" key="1">
    <citation type="journal article" date="2019" name="Nat. Med.">
        <title>A library of human gut bacterial isolates paired with longitudinal multiomics data enables mechanistic microbiome research.</title>
        <authorList>
            <person name="Poyet M."/>
            <person name="Groussin M."/>
            <person name="Gibbons S.M."/>
            <person name="Avila-Pacheco J."/>
            <person name="Jiang X."/>
            <person name="Kearney S.M."/>
            <person name="Perrotta A.R."/>
            <person name="Berdy B."/>
            <person name="Zhao S."/>
            <person name="Lieberman T.D."/>
            <person name="Swanson P.K."/>
            <person name="Smith M."/>
            <person name="Roesemann S."/>
            <person name="Alexander J.E."/>
            <person name="Rich S.A."/>
            <person name="Livny J."/>
            <person name="Vlamakis H."/>
            <person name="Clish C."/>
            <person name="Bullock K."/>
            <person name="Deik A."/>
            <person name="Scott J."/>
            <person name="Pierce K.A."/>
            <person name="Xavier R.J."/>
            <person name="Alm E.J."/>
        </authorList>
    </citation>
    <scope>NUCLEOTIDE SEQUENCE [LARGE SCALE GENOMIC DNA]</scope>
    <source>
        <strain evidence="3 5">BIOML-A12</strain>
    </source>
</reference>
<sequence>MASVKKFTESAVVNQLRHIERTIAHPENMDIEKDRTVQNYSLLPQREISSYEYYRQRKSELYCYNRADVKVMAGWIVTAPKDLPMSEMEKFFNVTYEFLSERYGEKNCVQAVVHNDEGGQPHIHFLFIPAAADKKHGGEKICANDVLNKAELRNFHSALQKYLLDHGVQANILTGITKTQGGNRTVRELKQENTKNRWHSREYDKTEERGRRWD</sequence>
<evidence type="ECO:0000313" key="3">
    <source>
        <dbReference type="EMBL" id="MZS89889.1"/>
    </source>
</evidence>
<comment type="similarity">
    <text evidence="1">Belongs to the plasmid mobilization pre family.</text>
</comment>
<reference evidence="4" key="3">
    <citation type="submission" date="2020-02" db="EMBL/GenBank/DDBJ databases">
        <authorList>
            <person name="Littmann E."/>
            <person name="Sorbara M."/>
        </authorList>
    </citation>
    <scope>NUCLEOTIDE SEQUENCE</scope>
    <source>
        <strain evidence="4">MSK.20.11</strain>
    </source>
</reference>
<dbReference type="RefSeq" id="WP_161276334.1">
    <property type="nucleotide sequence ID" value="NZ_JAAIPF010000036.1"/>
</dbReference>
<dbReference type="GO" id="GO:0006310">
    <property type="term" value="P:DNA recombination"/>
    <property type="evidence" value="ECO:0007669"/>
    <property type="project" value="InterPro"/>
</dbReference>
<dbReference type="CDD" id="cd17242">
    <property type="entry name" value="MobM_relaxase"/>
    <property type="match status" value="1"/>
</dbReference>
<dbReference type="Proteomes" id="UP000822152">
    <property type="component" value="Unassembled WGS sequence"/>
</dbReference>
<organism evidence="3 5">
    <name type="scientific">Blautia wexlerae</name>
    <dbReference type="NCBI Taxonomy" id="418240"/>
    <lineage>
        <taxon>Bacteria</taxon>
        <taxon>Bacillati</taxon>
        <taxon>Bacillota</taxon>
        <taxon>Clostridia</taxon>
        <taxon>Lachnospirales</taxon>
        <taxon>Lachnospiraceae</taxon>
        <taxon>Blautia</taxon>
    </lineage>
</organism>
<evidence type="ECO:0000313" key="4">
    <source>
        <dbReference type="EMBL" id="NSF74874.1"/>
    </source>
</evidence>
<dbReference type="EMBL" id="WWVF01000024">
    <property type="protein sequence ID" value="MZS89889.1"/>
    <property type="molecule type" value="Genomic_DNA"/>
</dbReference>
<gene>
    <name evidence="4" type="ORF">G4952_13910</name>
    <name evidence="3" type="ORF">GT712_12615</name>
</gene>
<dbReference type="AlphaFoldDB" id="A0A6L8XVC7"/>
<keyword evidence="6" id="KW-1185">Reference proteome</keyword>
<dbReference type="InterPro" id="IPR001668">
    <property type="entry name" value="Mob_Pre"/>
</dbReference>
<comment type="caution">
    <text evidence="3">The sequence shown here is derived from an EMBL/GenBank/DDBJ whole genome shotgun (WGS) entry which is preliminary data.</text>
</comment>
<evidence type="ECO:0000313" key="6">
    <source>
        <dbReference type="Proteomes" id="UP000822152"/>
    </source>
</evidence>
<proteinExistence type="inferred from homology"/>
<evidence type="ECO:0000256" key="1">
    <source>
        <dbReference type="ARBA" id="ARBA00010657"/>
    </source>
</evidence>
<accession>A0A6L8XVC7</accession>
<protein>
    <recommendedName>
        <fullName evidence="7">Plasmid recombination enzyme</fullName>
    </recommendedName>
</protein>
<evidence type="ECO:0000256" key="2">
    <source>
        <dbReference type="SAM" id="MobiDB-lite"/>
    </source>
</evidence>
<feature type="region of interest" description="Disordered" evidence="2">
    <location>
        <begin position="191"/>
        <end position="214"/>
    </location>
</feature>
<evidence type="ECO:0000313" key="5">
    <source>
        <dbReference type="Proteomes" id="UP000477156"/>
    </source>
</evidence>
<name>A0A6L8XVC7_9FIRM</name>